<evidence type="ECO:0000313" key="1">
    <source>
        <dbReference type="EMBL" id="CEG08776.1"/>
    </source>
</evidence>
<dbReference type="AlphaFoldDB" id="A0A090MN25"/>
<protein>
    <submittedName>
        <fullName evidence="1">Uncharacterized protein</fullName>
    </submittedName>
</protein>
<dbReference type="Proteomes" id="UP000035762">
    <property type="component" value="Unassembled WGS sequence"/>
</dbReference>
<gene>
    <name evidence="1" type="ORF">BN961_02195</name>
</gene>
<accession>A0A090MN25</accession>
<reference evidence="1 2" key="1">
    <citation type="journal article" date="2014" name="Genome Announc.">
        <title>Genome Sequence of Afipia felis Strain 76713, Isolated in Hospital Water Using an Amoeba Co-Culture Procedure.</title>
        <authorList>
            <person name="Benamar S."/>
            <person name="La Scola B."/>
            <person name="Croce O."/>
        </authorList>
    </citation>
    <scope>NUCLEOTIDE SEQUENCE [LARGE SCALE GENOMIC DNA]</scope>
    <source>
        <strain evidence="1 2">76713</strain>
    </source>
</reference>
<proteinExistence type="predicted"/>
<name>A0A090MN25_AFIFE</name>
<keyword evidence="2" id="KW-1185">Reference proteome</keyword>
<dbReference type="STRING" id="1035.BN961_02195"/>
<evidence type="ECO:0000313" key="2">
    <source>
        <dbReference type="Proteomes" id="UP000035762"/>
    </source>
</evidence>
<sequence>MGGVGLSAHACIDAHRITGIAAQHVHQIRALHHRELYRFARLVVEAIDVKLRAARQIDLAQTGGAKMQNARTERVGPAADPARDIAPVVERRDQVVAGRDVQTCGRGDVGEFCLAAGIRDDVQNQEGAVQCLDAPLVPPDGRTGGHDPANFGALLVHVLPRLPGLFFLFRPPIALRVK</sequence>
<organism evidence="1 2">
    <name type="scientific">Afipia felis</name>
    <name type="common">Cat scratch disease bacillus</name>
    <dbReference type="NCBI Taxonomy" id="1035"/>
    <lineage>
        <taxon>Bacteria</taxon>
        <taxon>Pseudomonadati</taxon>
        <taxon>Pseudomonadota</taxon>
        <taxon>Alphaproteobacteria</taxon>
        <taxon>Hyphomicrobiales</taxon>
        <taxon>Nitrobacteraceae</taxon>
        <taxon>Afipia</taxon>
    </lineage>
</organism>
<dbReference type="EMBL" id="CCAZ020000001">
    <property type="protein sequence ID" value="CEG08776.1"/>
    <property type="molecule type" value="Genomic_DNA"/>
</dbReference>
<comment type="caution">
    <text evidence="1">The sequence shown here is derived from an EMBL/GenBank/DDBJ whole genome shotgun (WGS) entry which is preliminary data.</text>
</comment>